<sequence>MPSKVLAKLFDAAGGVCAYCDCDTYLVTREAEPDALRRFGIPDGLPGAIRALRYREASREHVVRSADGGKDDIGNLTLACTFCNTARGEATPEHHRAAMLLLIAAELHPNHQAEASAMLDRRFRPALRSIRSAPLVHLAGAA</sequence>
<dbReference type="CDD" id="cd00085">
    <property type="entry name" value="HNHc"/>
    <property type="match status" value="1"/>
</dbReference>
<dbReference type="Gene3D" id="1.10.30.50">
    <property type="match status" value="1"/>
</dbReference>
<evidence type="ECO:0000259" key="1">
    <source>
        <dbReference type="Pfam" id="PF01844"/>
    </source>
</evidence>
<dbReference type="Proteomes" id="UP000469949">
    <property type="component" value="Unassembled WGS sequence"/>
</dbReference>
<evidence type="ECO:0000313" key="2">
    <source>
        <dbReference type="EMBL" id="KAB7783667.1"/>
    </source>
</evidence>
<accession>A0A833J3B3</accession>
<dbReference type="InterPro" id="IPR003615">
    <property type="entry name" value="HNH_nuc"/>
</dbReference>
<reference evidence="2 3" key="1">
    <citation type="submission" date="2019-10" db="EMBL/GenBank/DDBJ databases">
        <title>Draft Genome Sequence of the Caffeine Degrading Methylotroph Methylorubrum populi PINKEL.</title>
        <authorList>
            <person name="Dawson S.C."/>
            <person name="Zhang X."/>
            <person name="Wright M.E."/>
            <person name="Sharma G."/>
            <person name="Langner J.T."/>
            <person name="Ditty J.L."/>
            <person name="Subuyuj G.A."/>
        </authorList>
    </citation>
    <scope>NUCLEOTIDE SEQUENCE [LARGE SCALE GENOMIC DNA]</scope>
    <source>
        <strain evidence="2 3">Pinkel</strain>
    </source>
</reference>
<feature type="domain" description="HNH" evidence="1">
    <location>
        <begin position="56"/>
        <end position="88"/>
    </location>
</feature>
<proteinExistence type="predicted"/>
<dbReference type="AlphaFoldDB" id="A0A833J3B3"/>
<name>A0A833J3B3_9HYPH</name>
<dbReference type="Pfam" id="PF01844">
    <property type="entry name" value="HNH"/>
    <property type="match status" value="1"/>
</dbReference>
<protein>
    <recommendedName>
        <fullName evidence="1">HNH domain-containing protein</fullName>
    </recommendedName>
</protein>
<comment type="caution">
    <text evidence="2">The sequence shown here is derived from an EMBL/GenBank/DDBJ whole genome shotgun (WGS) entry which is preliminary data.</text>
</comment>
<gene>
    <name evidence="2" type="ORF">F8B43_3590</name>
</gene>
<dbReference type="GO" id="GO:0004519">
    <property type="term" value="F:endonuclease activity"/>
    <property type="evidence" value="ECO:0007669"/>
    <property type="project" value="InterPro"/>
</dbReference>
<dbReference type="InterPro" id="IPR002711">
    <property type="entry name" value="HNH"/>
</dbReference>
<organism evidence="2 3">
    <name type="scientific">Methylorubrum populi</name>
    <dbReference type="NCBI Taxonomy" id="223967"/>
    <lineage>
        <taxon>Bacteria</taxon>
        <taxon>Pseudomonadati</taxon>
        <taxon>Pseudomonadota</taxon>
        <taxon>Alphaproteobacteria</taxon>
        <taxon>Hyphomicrobiales</taxon>
        <taxon>Methylobacteriaceae</taxon>
        <taxon>Methylorubrum</taxon>
    </lineage>
</organism>
<dbReference type="EMBL" id="WEKV01000014">
    <property type="protein sequence ID" value="KAB7783667.1"/>
    <property type="molecule type" value="Genomic_DNA"/>
</dbReference>
<dbReference type="GO" id="GO:0003676">
    <property type="term" value="F:nucleic acid binding"/>
    <property type="evidence" value="ECO:0007669"/>
    <property type="project" value="InterPro"/>
</dbReference>
<evidence type="ECO:0000313" key="3">
    <source>
        <dbReference type="Proteomes" id="UP000469949"/>
    </source>
</evidence>
<dbReference type="GO" id="GO:0008270">
    <property type="term" value="F:zinc ion binding"/>
    <property type="evidence" value="ECO:0007669"/>
    <property type="project" value="InterPro"/>
</dbReference>